<evidence type="ECO:0000313" key="9">
    <source>
        <dbReference type="EMBL" id="OSL45828.1"/>
    </source>
</evidence>
<dbReference type="EMBL" id="ADJX01000009">
    <property type="protein sequence ID" value="OSL45828.1"/>
    <property type="molecule type" value="Genomic_DNA"/>
</dbReference>
<dbReference type="Proteomes" id="UP000243401">
    <property type="component" value="Unassembled WGS sequence"/>
</dbReference>
<dbReference type="AlphaFoldDB" id="A0AAJ3NW84"/>
<comment type="pathway">
    <text evidence="6">Carbohydrate metabolism; fructoselysine degradation; D-glucose 6-phosphate and lysine from fructoselysine: step 2/2.</text>
</comment>
<gene>
    <name evidence="9" type="ORF">EATG_03591</name>
</gene>
<dbReference type="SUPFAM" id="SSF53697">
    <property type="entry name" value="SIS domain"/>
    <property type="match status" value="1"/>
</dbReference>
<keyword evidence="3" id="KW-0378">Hydrolase</keyword>
<reference evidence="9 10" key="1">
    <citation type="submission" date="2010-04" db="EMBL/GenBank/DDBJ databases">
        <title>The Genome Sequence of Escherichia coli H605.</title>
        <authorList>
            <consortium name="The Broad Institute Genome Sequencing Platform"/>
            <consortium name="The Broad Institute Genome Sequencing Center for Infectious Disease"/>
            <person name="Feldgarden M."/>
            <person name="Gordon D.M."/>
            <person name="Johnson J.R."/>
            <person name="Johnston B.D."/>
            <person name="Young S."/>
            <person name="Zeng Q."/>
            <person name="Koehrsen M."/>
            <person name="Alvarado L."/>
            <person name="Berlin A.M."/>
            <person name="Borenstein D."/>
            <person name="Chapman S.B."/>
            <person name="Chen Z."/>
            <person name="Engels R."/>
            <person name="Freedman E."/>
            <person name="Gellesch M."/>
            <person name="Goldberg J."/>
            <person name="Griggs A."/>
            <person name="Gujja S."/>
            <person name="Heilman E.R."/>
            <person name="Heiman D.I."/>
            <person name="Hepburn T.A."/>
            <person name="Howarth C."/>
            <person name="Jen D."/>
            <person name="Larson L."/>
            <person name="Mehta T."/>
            <person name="Park D."/>
            <person name="Pearson M."/>
            <person name="Richards J."/>
            <person name="Roberts A."/>
            <person name="Saif S."/>
            <person name="Shea T.D."/>
            <person name="Shenoy N."/>
            <person name="Sisk P."/>
            <person name="Stolte C."/>
            <person name="Sykes S.N."/>
            <person name="Walk T."/>
            <person name="White J."/>
            <person name="Yandava C."/>
            <person name="Haas B."/>
            <person name="Henn M.R."/>
            <person name="Nusbaum C."/>
            <person name="Birren B."/>
        </authorList>
    </citation>
    <scope>NUCLEOTIDE SEQUENCE [LARGE SCALE GENOMIC DNA]</scope>
    <source>
        <strain evidence="9 10">H605</strain>
    </source>
</reference>
<dbReference type="GO" id="GO:0004360">
    <property type="term" value="F:glutamine-fructose-6-phosphate transaminase (isomerizing) activity"/>
    <property type="evidence" value="ECO:0007669"/>
    <property type="project" value="TreeGrafter"/>
</dbReference>
<comment type="catalytic activity">
    <reaction evidence="4">
        <text>N(6)-(6-phospho-D-fructosyl)-L-lysine + H2O = D-glucose 6-phosphate + L-lysine</text>
        <dbReference type="Rhea" id="RHEA:28382"/>
        <dbReference type="ChEBI" id="CHEBI:15377"/>
        <dbReference type="ChEBI" id="CHEBI:32551"/>
        <dbReference type="ChEBI" id="CHEBI:61392"/>
        <dbReference type="ChEBI" id="CHEBI:61548"/>
    </reaction>
</comment>
<dbReference type="Gene3D" id="3.40.50.10490">
    <property type="entry name" value="Glucose-6-phosphate isomerase like protein, domain 1"/>
    <property type="match status" value="2"/>
</dbReference>
<organism evidence="9 10">
    <name type="scientific">Escherichia coli H605</name>
    <dbReference type="NCBI Taxonomy" id="656410"/>
    <lineage>
        <taxon>Bacteria</taxon>
        <taxon>Pseudomonadati</taxon>
        <taxon>Pseudomonadota</taxon>
        <taxon>Gammaproteobacteria</taxon>
        <taxon>Enterobacterales</taxon>
        <taxon>Enterobacteriaceae</taxon>
        <taxon>Escherichia</taxon>
    </lineage>
</organism>
<sequence length="409" mass="46654">MAYSGFRADDYPRHCIKPHSGCLNFCLGTYSRPYLRRHRYCYWSACLRLLGEAEQPAKCFVVMLSGENKMLDIDKSTVDFLVTENMVQEVEKVLTHDVPLVHTIVEEMVKRDIDRIYFVACGSPLNAAQTAKHLADRFSDLQVYAISGWEFCDNTPHRLDDRCAVIGVSDYGKTEEVIKALELGRACGALTAAFTKRADSPITSAAEFTIDYQADCIWEIHLLLCYSVVLEMITRLAPNAEIGKIKNDLKKLPDALGHLVRTWEEKGRQLGEQASQWPMIYTVSAGPLRPLGYKEGIVTLMEFTWTHGCVIESGEFRHGPLEIVEPGVPFLFLLGNDESRHTTERAINFVKQRTDNVIVIDYAEISQGLHPWLAPFLMFVPMEWLCYYLSIYKDHNPDERRYYGGLVEY</sequence>
<evidence type="ECO:0000259" key="8">
    <source>
        <dbReference type="PROSITE" id="PS51464"/>
    </source>
</evidence>
<dbReference type="FunFam" id="3.40.50.10490:FF:000034">
    <property type="entry name" value="Fructoselysine 6-phosphate deglycase"/>
    <property type="match status" value="1"/>
</dbReference>
<proteinExistence type="predicted"/>
<dbReference type="GO" id="GO:0016787">
    <property type="term" value="F:hydrolase activity"/>
    <property type="evidence" value="ECO:0007669"/>
    <property type="project" value="UniProtKB-KW"/>
</dbReference>
<dbReference type="InterPro" id="IPR001347">
    <property type="entry name" value="SIS_dom"/>
</dbReference>
<protein>
    <recommendedName>
        <fullName evidence="7">Fructoselysine 6-phosphate deglycase</fullName>
    </recommendedName>
</protein>
<evidence type="ECO:0000256" key="2">
    <source>
        <dbReference type="ARBA" id="ARBA00022737"/>
    </source>
</evidence>
<evidence type="ECO:0000256" key="4">
    <source>
        <dbReference type="ARBA" id="ARBA00052280"/>
    </source>
</evidence>
<evidence type="ECO:0000256" key="6">
    <source>
        <dbReference type="ARBA" id="ARBA00060534"/>
    </source>
</evidence>
<accession>A0AAJ3NW84</accession>
<evidence type="ECO:0000313" key="10">
    <source>
        <dbReference type="Proteomes" id="UP000243401"/>
    </source>
</evidence>
<comment type="caution">
    <text evidence="9">The sequence shown here is derived from an EMBL/GenBank/DDBJ whole genome shotgun (WGS) entry which is preliminary data.</text>
</comment>
<dbReference type="CDD" id="cd05009">
    <property type="entry name" value="SIS_GlmS_GlmD_2"/>
    <property type="match status" value="1"/>
</dbReference>
<dbReference type="NCBIfam" id="NF008481">
    <property type="entry name" value="PRK11382.1"/>
    <property type="match status" value="1"/>
</dbReference>
<name>A0AAJ3NW84_ECOLX</name>
<dbReference type="GO" id="GO:0006047">
    <property type="term" value="P:UDP-N-acetylglucosamine metabolic process"/>
    <property type="evidence" value="ECO:0007669"/>
    <property type="project" value="TreeGrafter"/>
</dbReference>
<dbReference type="GO" id="GO:0006487">
    <property type="term" value="P:protein N-linked glycosylation"/>
    <property type="evidence" value="ECO:0007669"/>
    <property type="project" value="TreeGrafter"/>
</dbReference>
<evidence type="ECO:0000256" key="7">
    <source>
        <dbReference type="ARBA" id="ARBA00071820"/>
    </source>
</evidence>
<dbReference type="Pfam" id="PF01380">
    <property type="entry name" value="SIS"/>
    <property type="match status" value="1"/>
</dbReference>
<dbReference type="PANTHER" id="PTHR10937">
    <property type="entry name" value="GLUCOSAMINE--FRUCTOSE-6-PHOSPHATE AMINOTRANSFERASE, ISOMERIZING"/>
    <property type="match status" value="1"/>
</dbReference>
<comment type="subunit">
    <text evidence="1">Homododecamer.</text>
</comment>
<dbReference type="PANTHER" id="PTHR10937:SF14">
    <property type="entry name" value="FRUCTOSELYSINE 6-PHOSPHATE DEGLYCASE"/>
    <property type="match status" value="1"/>
</dbReference>
<keyword evidence="2" id="KW-0677">Repeat</keyword>
<evidence type="ECO:0000256" key="1">
    <source>
        <dbReference type="ARBA" id="ARBA00011193"/>
    </source>
</evidence>
<evidence type="ECO:0000256" key="5">
    <source>
        <dbReference type="ARBA" id="ARBA00057798"/>
    </source>
</evidence>
<evidence type="ECO:0000256" key="3">
    <source>
        <dbReference type="ARBA" id="ARBA00022801"/>
    </source>
</evidence>
<dbReference type="InterPro" id="IPR035490">
    <property type="entry name" value="GlmS/FrlB_SIS"/>
</dbReference>
<comment type="function">
    <text evidence="5">Catalyzes the reversible conversion of fructoselysine 6-phosphate to glucose 6-phosphate and lysine. Functions in a fructoselysine degradation pathway that allows E.coli to grow on fructoselysine or psicoselysine.</text>
</comment>
<dbReference type="GO" id="GO:0006002">
    <property type="term" value="P:fructose 6-phosphate metabolic process"/>
    <property type="evidence" value="ECO:0007669"/>
    <property type="project" value="TreeGrafter"/>
</dbReference>
<dbReference type="PROSITE" id="PS51464">
    <property type="entry name" value="SIS"/>
    <property type="match status" value="1"/>
</dbReference>
<feature type="domain" description="SIS" evidence="8">
    <location>
        <begin position="104"/>
        <end position="238"/>
    </location>
</feature>
<dbReference type="GO" id="GO:0097367">
    <property type="term" value="F:carbohydrate derivative binding"/>
    <property type="evidence" value="ECO:0007669"/>
    <property type="project" value="InterPro"/>
</dbReference>
<dbReference type="InterPro" id="IPR046348">
    <property type="entry name" value="SIS_dom_sf"/>
</dbReference>